<dbReference type="PANTHER" id="PTHR37984">
    <property type="entry name" value="PROTEIN CBG26694"/>
    <property type="match status" value="1"/>
</dbReference>
<dbReference type="PANTHER" id="PTHR37984:SF5">
    <property type="entry name" value="PROTEIN NYNRIN-LIKE"/>
    <property type="match status" value="1"/>
</dbReference>
<accession>A0A7D9HH33</accession>
<keyword evidence="1" id="KW-0511">Multifunctional enzyme</keyword>
<dbReference type="Pfam" id="PF17919">
    <property type="entry name" value="RT_RNaseH_2"/>
    <property type="match status" value="1"/>
</dbReference>
<dbReference type="GO" id="GO:0003964">
    <property type="term" value="F:RNA-directed DNA polymerase activity"/>
    <property type="evidence" value="ECO:0007669"/>
    <property type="project" value="UniProtKB-KW"/>
</dbReference>
<dbReference type="InterPro" id="IPR050951">
    <property type="entry name" value="Retrovirus_Pol_polyprotein"/>
</dbReference>
<organism evidence="3 4">
    <name type="scientific">Paramuricea clavata</name>
    <name type="common">Red gorgonian</name>
    <name type="synonym">Violescent sea-whip</name>
    <dbReference type="NCBI Taxonomy" id="317549"/>
    <lineage>
        <taxon>Eukaryota</taxon>
        <taxon>Metazoa</taxon>
        <taxon>Cnidaria</taxon>
        <taxon>Anthozoa</taxon>
        <taxon>Octocorallia</taxon>
        <taxon>Malacalcyonacea</taxon>
        <taxon>Plexauridae</taxon>
        <taxon>Paramuricea</taxon>
    </lineage>
</organism>
<evidence type="ECO:0000259" key="2">
    <source>
        <dbReference type="Pfam" id="PF17919"/>
    </source>
</evidence>
<evidence type="ECO:0000313" key="3">
    <source>
        <dbReference type="EMBL" id="CAB3981547.1"/>
    </source>
</evidence>
<name>A0A7D9HH33_PARCT</name>
<evidence type="ECO:0000256" key="1">
    <source>
        <dbReference type="ARBA" id="ARBA00023268"/>
    </source>
</evidence>
<protein>
    <recommendedName>
        <fullName evidence="2">Reverse transcriptase/retrotransposon-derived protein RNase H-like domain-containing protein</fullName>
    </recommendedName>
</protein>
<dbReference type="OrthoDB" id="2286242at2759"/>
<sequence>MEADGVIEKVDQPTEWVNSVVVMDLPRPQTIKQSDPERGLQDANHWRNMDLKLVTYASRALTDAETRYTQIEKELLAVVFGFEKELLAVIFGFEKELLAVVFGFEKELLAVVFQYTYSRPMEVKTDRKPLEAITKKPLSMAPPRLQRIYCDYIDMTLSQSTNLEKK</sequence>
<proteinExistence type="predicted"/>
<gene>
    <name evidence="3" type="ORF">PACLA_8A037103</name>
</gene>
<dbReference type="GO" id="GO:0016787">
    <property type="term" value="F:hydrolase activity"/>
    <property type="evidence" value="ECO:0007669"/>
    <property type="project" value="UniProtKB-KW"/>
</dbReference>
<keyword evidence="4" id="KW-1185">Reference proteome</keyword>
<comment type="caution">
    <text evidence="3">The sequence shown here is derived from an EMBL/GenBank/DDBJ whole genome shotgun (WGS) entry which is preliminary data.</text>
</comment>
<dbReference type="InterPro" id="IPR041577">
    <property type="entry name" value="RT_RNaseH_2"/>
</dbReference>
<evidence type="ECO:0000313" key="4">
    <source>
        <dbReference type="Proteomes" id="UP001152795"/>
    </source>
</evidence>
<feature type="domain" description="Reverse transcriptase/retrotransposon-derived protein RNase H-like" evidence="2">
    <location>
        <begin position="50"/>
        <end position="84"/>
    </location>
</feature>
<reference evidence="3" key="1">
    <citation type="submission" date="2020-04" db="EMBL/GenBank/DDBJ databases">
        <authorList>
            <person name="Alioto T."/>
            <person name="Alioto T."/>
            <person name="Gomez Garrido J."/>
        </authorList>
    </citation>
    <scope>NUCLEOTIDE SEQUENCE</scope>
    <source>
        <strain evidence="3">A484AB</strain>
    </source>
</reference>
<dbReference type="GO" id="GO:0004519">
    <property type="term" value="F:endonuclease activity"/>
    <property type="evidence" value="ECO:0007669"/>
    <property type="project" value="UniProtKB-KW"/>
</dbReference>
<dbReference type="Proteomes" id="UP001152795">
    <property type="component" value="Unassembled WGS sequence"/>
</dbReference>
<dbReference type="EMBL" id="CACRXK020000401">
    <property type="protein sequence ID" value="CAB3981547.1"/>
    <property type="molecule type" value="Genomic_DNA"/>
</dbReference>
<dbReference type="AlphaFoldDB" id="A0A7D9HH33"/>